<dbReference type="Pfam" id="PF00535">
    <property type="entry name" value="Glycos_transf_2"/>
    <property type="match status" value="1"/>
</dbReference>
<dbReference type="SUPFAM" id="SSF53448">
    <property type="entry name" value="Nucleotide-diphospho-sugar transferases"/>
    <property type="match status" value="1"/>
</dbReference>
<keyword evidence="3" id="KW-1185">Reference proteome</keyword>
<reference evidence="3" key="1">
    <citation type="journal article" date="2019" name="Int. J. Syst. Evol. Microbiol.">
        <title>The Global Catalogue of Microorganisms (GCM) 10K type strain sequencing project: providing services to taxonomists for standard genome sequencing and annotation.</title>
        <authorList>
            <consortium name="The Broad Institute Genomics Platform"/>
            <consortium name="The Broad Institute Genome Sequencing Center for Infectious Disease"/>
            <person name="Wu L."/>
            <person name="Ma J."/>
        </authorList>
    </citation>
    <scope>NUCLEOTIDE SEQUENCE [LARGE SCALE GENOMIC DNA]</scope>
    <source>
        <strain evidence="3">KCTC 52490</strain>
    </source>
</reference>
<comment type="caution">
    <text evidence="2">The sequence shown here is derived from an EMBL/GenBank/DDBJ whole genome shotgun (WGS) entry which is preliminary data.</text>
</comment>
<evidence type="ECO:0000259" key="1">
    <source>
        <dbReference type="Pfam" id="PF00535"/>
    </source>
</evidence>
<protein>
    <submittedName>
        <fullName evidence="2">Glycosyltransferase</fullName>
        <ecNumber evidence="2">2.4.-.-</ecNumber>
    </submittedName>
</protein>
<dbReference type="EMBL" id="JBHUOM010000002">
    <property type="protein sequence ID" value="MFD2933892.1"/>
    <property type="molecule type" value="Genomic_DNA"/>
</dbReference>
<dbReference type="EC" id="2.4.-.-" evidence="2"/>
<dbReference type="InterPro" id="IPR050834">
    <property type="entry name" value="Glycosyltransf_2"/>
</dbReference>
<accession>A0ABW6AHF4</accession>
<keyword evidence="2" id="KW-0328">Glycosyltransferase</keyword>
<dbReference type="PANTHER" id="PTHR43685">
    <property type="entry name" value="GLYCOSYLTRANSFERASE"/>
    <property type="match status" value="1"/>
</dbReference>
<organism evidence="2 3">
    <name type="scientific">Spirosoma flavum</name>
    <dbReference type="NCBI Taxonomy" id="2048557"/>
    <lineage>
        <taxon>Bacteria</taxon>
        <taxon>Pseudomonadati</taxon>
        <taxon>Bacteroidota</taxon>
        <taxon>Cytophagia</taxon>
        <taxon>Cytophagales</taxon>
        <taxon>Cytophagaceae</taxon>
        <taxon>Spirosoma</taxon>
    </lineage>
</organism>
<dbReference type="InterPro" id="IPR001173">
    <property type="entry name" value="Glyco_trans_2-like"/>
</dbReference>
<evidence type="ECO:0000313" key="3">
    <source>
        <dbReference type="Proteomes" id="UP001597512"/>
    </source>
</evidence>
<evidence type="ECO:0000313" key="2">
    <source>
        <dbReference type="EMBL" id="MFD2933892.1"/>
    </source>
</evidence>
<gene>
    <name evidence="2" type="ORF">ACFS25_08880</name>
</gene>
<dbReference type="PANTHER" id="PTHR43685:SF11">
    <property type="entry name" value="GLYCOSYLTRANSFERASE TAGX-RELATED"/>
    <property type="match status" value="1"/>
</dbReference>
<dbReference type="InterPro" id="IPR029044">
    <property type="entry name" value="Nucleotide-diphossugar_trans"/>
</dbReference>
<dbReference type="RefSeq" id="WP_381498835.1">
    <property type="nucleotide sequence ID" value="NZ_JBHUOM010000002.1"/>
</dbReference>
<dbReference type="Proteomes" id="UP001597512">
    <property type="component" value="Unassembled WGS sequence"/>
</dbReference>
<feature type="domain" description="Glycosyltransferase 2-like" evidence="1">
    <location>
        <begin position="25"/>
        <end position="197"/>
    </location>
</feature>
<dbReference type="GO" id="GO:0016757">
    <property type="term" value="F:glycosyltransferase activity"/>
    <property type="evidence" value="ECO:0007669"/>
    <property type="project" value="UniProtKB-KW"/>
</dbReference>
<dbReference type="Gene3D" id="3.90.550.10">
    <property type="entry name" value="Spore Coat Polysaccharide Biosynthesis Protein SpsA, Chain A"/>
    <property type="match status" value="1"/>
</dbReference>
<name>A0ABW6AHF4_9BACT</name>
<proteinExistence type="predicted"/>
<sequence>MISVTGQFNTLPMSPYLNRIKPWVSVICTSYNHQAYVEQALKSVVDQGYPNVELIVIDNGSVDGSVERIAAFIEQYPSIRFIHNPINIGLTRAFNQGLALAEGRYIIDLSADDVLLPGRISKQVALFEQLAGPYAVVFSNAAYVDTDGQEIAHHYPVNAQGHARSPVPSGNVFQPILESYFICTPTMMMRRDVLNELGGYDETLAYEDFDFWVRSARLYHYAYLDEVLMLKRQCPDSMSAQVIWPDNNLLRSTLKVCYKAYDRCATPDEYQALAGRIRTFIRKAFYVEQFDLALQFGELLRHIERPGFFSSLILGLSRLHLPVNKAYRQYLKWYPASQSAKPV</sequence>
<keyword evidence="2" id="KW-0808">Transferase</keyword>